<protein>
    <submittedName>
        <fullName evidence="2">Uncharacterized protein</fullName>
    </submittedName>
</protein>
<evidence type="ECO:0000256" key="1">
    <source>
        <dbReference type="SAM" id="Phobius"/>
    </source>
</evidence>
<reference evidence="2" key="1">
    <citation type="submission" date="2021-02" db="EMBL/GenBank/DDBJ databases">
        <title>Infant gut strain persistence is associated with maternal origin, phylogeny, and functional potential including surface adhesion and iron acquisition.</title>
        <authorList>
            <person name="Lou Y.C."/>
        </authorList>
    </citation>
    <scope>NUCLEOTIDE SEQUENCE</scope>
    <source>
        <strain evidence="2">L3_108_103G1_dasL3_108_103G1_concoct_2</strain>
    </source>
</reference>
<comment type="caution">
    <text evidence="2">The sequence shown here is derived from an EMBL/GenBank/DDBJ whole genome shotgun (WGS) entry which is preliminary data.</text>
</comment>
<keyword evidence="1" id="KW-0812">Transmembrane</keyword>
<dbReference type="AlphaFoldDB" id="A0A942ZWH9"/>
<keyword evidence="1" id="KW-1133">Transmembrane helix</keyword>
<sequence length="411" mass="48417">MKTIEMEKRKKFKKLLRNLVNQNALKSTEDKDKIIKILRTLYVKNDNIVFHHFYSDIFPILTELKKEKKPIEIVGENLQYLYKYIDNSDILKQSVRKLLDHTNLEIARINYITSIDARMGMTGQELRTKYDEIRKIASEIEPKVEDLSKKANSSYSEFISILGIFSAVVLVYFGGTTILGNVLTTMNKTFILKSVAVSLIVGIIVLNIIFVFIYFLSKILGRSIASGDEEYWYSNIFIKVKEKYPIIYYVNAFFVLFLILDVMLWIMYYLNGYCDFTQFIFNYVSKGNARTKAIFALLGLLIIIDAVFIIYYISGKILKERTGNIIDLKYSVFSPLYRDTDNDCRYTFDESGNRKDFKERKDVIGYYFRKRSNEFYVKIVNFKRRLFNRYPRILWFNIVILVVIFIISVNL</sequence>
<accession>A0A942ZWH9</accession>
<feature type="transmembrane region" description="Helical" evidence="1">
    <location>
        <begin position="246"/>
        <end position="270"/>
    </location>
</feature>
<feature type="transmembrane region" description="Helical" evidence="1">
    <location>
        <begin position="293"/>
        <end position="313"/>
    </location>
</feature>
<feature type="transmembrane region" description="Helical" evidence="1">
    <location>
        <begin position="195"/>
        <end position="216"/>
    </location>
</feature>
<feature type="transmembrane region" description="Helical" evidence="1">
    <location>
        <begin position="158"/>
        <end position="183"/>
    </location>
</feature>
<keyword evidence="1" id="KW-0472">Membrane</keyword>
<evidence type="ECO:0000313" key="3">
    <source>
        <dbReference type="Proteomes" id="UP000753219"/>
    </source>
</evidence>
<dbReference type="RefSeq" id="WP_278639422.1">
    <property type="nucleotide sequence ID" value="NZ_JAGZMZ010000001.1"/>
</dbReference>
<proteinExistence type="predicted"/>
<dbReference type="EMBL" id="JAGZMZ010000001">
    <property type="protein sequence ID" value="MBS4883244.1"/>
    <property type="molecule type" value="Genomic_DNA"/>
</dbReference>
<organism evidence="2 3">
    <name type="scientific">Amedibacillus dolichus</name>
    <dbReference type="NCBI Taxonomy" id="31971"/>
    <lineage>
        <taxon>Bacteria</taxon>
        <taxon>Bacillati</taxon>
        <taxon>Bacillota</taxon>
        <taxon>Erysipelotrichia</taxon>
        <taxon>Erysipelotrichales</taxon>
        <taxon>Erysipelotrichaceae</taxon>
        <taxon>Amedibacillus</taxon>
    </lineage>
</organism>
<evidence type="ECO:0000313" key="2">
    <source>
        <dbReference type="EMBL" id="MBS4883244.1"/>
    </source>
</evidence>
<gene>
    <name evidence="2" type="ORF">KHZ85_00520</name>
</gene>
<name>A0A942ZWH9_9FIRM</name>
<feature type="transmembrane region" description="Helical" evidence="1">
    <location>
        <begin position="393"/>
        <end position="410"/>
    </location>
</feature>
<dbReference type="Proteomes" id="UP000753219">
    <property type="component" value="Unassembled WGS sequence"/>
</dbReference>